<accession>A0A381QCM3</accession>
<protein>
    <submittedName>
        <fullName evidence="2">Uncharacterized protein</fullName>
    </submittedName>
</protein>
<name>A0A381QCM3_9ZZZZ</name>
<gene>
    <name evidence="2" type="ORF">METZ01_LOCUS29935</name>
</gene>
<feature type="region of interest" description="Disordered" evidence="1">
    <location>
        <begin position="68"/>
        <end position="97"/>
    </location>
</feature>
<sequence>MKCIPMIGEIYIGQGKTHNAQYIGQVNKKNTARDKQHFYFHWPGVGKNETGVQPHEGQAVAVIDNFNTAKPFNGQDSSPGIGGPAKKIQAPGSQEGA</sequence>
<proteinExistence type="predicted"/>
<evidence type="ECO:0000256" key="1">
    <source>
        <dbReference type="SAM" id="MobiDB-lite"/>
    </source>
</evidence>
<dbReference type="AlphaFoldDB" id="A0A381QCM3"/>
<evidence type="ECO:0000313" key="2">
    <source>
        <dbReference type="EMBL" id="SUZ77081.1"/>
    </source>
</evidence>
<reference evidence="2" key="1">
    <citation type="submission" date="2018-05" db="EMBL/GenBank/DDBJ databases">
        <authorList>
            <person name="Lanie J.A."/>
            <person name="Ng W.-L."/>
            <person name="Kazmierczak K.M."/>
            <person name="Andrzejewski T.M."/>
            <person name="Davidsen T.M."/>
            <person name="Wayne K.J."/>
            <person name="Tettelin H."/>
            <person name="Glass J.I."/>
            <person name="Rusch D."/>
            <person name="Podicherti R."/>
            <person name="Tsui H.-C.T."/>
            <person name="Winkler M.E."/>
        </authorList>
    </citation>
    <scope>NUCLEOTIDE SEQUENCE</scope>
</reference>
<feature type="compositionally biased region" description="Polar residues" evidence="1">
    <location>
        <begin position="68"/>
        <end position="78"/>
    </location>
</feature>
<organism evidence="2">
    <name type="scientific">marine metagenome</name>
    <dbReference type="NCBI Taxonomy" id="408172"/>
    <lineage>
        <taxon>unclassified sequences</taxon>
        <taxon>metagenomes</taxon>
        <taxon>ecological metagenomes</taxon>
    </lineage>
</organism>
<dbReference type="EMBL" id="UINC01001302">
    <property type="protein sequence ID" value="SUZ77081.1"/>
    <property type="molecule type" value="Genomic_DNA"/>
</dbReference>